<reference evidence="1 2" key="1">
    <citation type="submission" date="2024-02" db="EMBL/GenBank/DDBJ databases">
        <authorList>
            <person name="Chen Y."/>
            <person name="Shah S."/>
            <person name="Dougan E. K."/>
            <person name="Thang M."/>
            <person name="Chan C."/>
        </authorList>
    </citation>
    <scope>NUCLEOTIDE SEQUENCE [LARGE SCALE GENOMIC DNA]</scope>
</reference>
<evidence type="ECO:0000313" key="1">
    <source>
        <dbReference type="EMBL" id="CAK9017415.1"/>
    </source>
</evidence>
<evidence type="ECO:0000313" key="2">
    <source>
        <dbReference type="Proteomes" id="UP001642484"/>
    </source>
</evidence>
<protein>
    <submittedName>
        <fullName evidence="1">Uncharacterized protein</fullName>
    </submittedName>
</protein>
<gene>
    <name evidence="1" type="ORF">CCMP2556_LOCUS12869</name>
</gene>
<proteinExistence type="predicted"/>
<accession>A0ABP0JSI3</accession>
<dbReference type="Proteomes" id="UP001642484">
    <property type="component" value="Unassembled WGS sequence"/>
</dbReference>
<organism evidence="1 2">
    <name type="scientific">Durusdinium trenchii</name>
    <dbReference type="NCBI Taxonomy" id="1381693"/>
    <lineage>
        <taxon>Eukaryota</taxon>
        <taxon>Sar</taxon>
        <taxon>Alveolata</taxon>
        <taxon>Dinophyceae</taxon>
        <taxon>Suessiales</taxon>
        <taxon>Symbiodiniaceae</taxon>
        <taxon>Durusdinium</taxon>
    </lineage>
</organism>
<keyword evidence="2" id="KW-1185">Reference proteome</keyword>
<sequence>MDFDGKDVKMLDLRVFEFSDLGIFQKSAMYFVGADLFGIYEESEVKSPEKSPMEKSVKEVPTSTRLVRTASMISPDEVLKELSMWELERRTNLFKSHWKAPYWPHDGAAKMKWVALEGNAYIRHPFIPVSMAEEKIAVMGNTGWLPYCGSVSFVRRRCWQPCFYTDADDDAAPATAKETIFEQVLGEISLELLGQSLESDDWKDPDSLMAFYWEETGAMDLDISPWSDGSSFASAVKGKVRTIEMRSPETRVQSTWHIVVLPDQVLLESVTMSLDVPCGTMFNVISCDSFTIKDGKLKMSRTVVPRAPPVGCIPKSRWAIGISRSVRQFPLVLLQLTIPPNLHVLSWCWQLALLVRAT</sequence>
<dbReference type="EMBL" id="CAXAMN010006380">
    <property type="protein sequence ID" value="CAK9017415.1"/>
    <property type="molecule type" value="Genomic_DNA"/>
</dbReference>
<name>A0ABP0JSI3_9DINO</name>
<comment type="caution">
    <text evidence="1">The sequence shown here is derived from an EMBL/GenBank/DDBJ whole genome shotgun (WGS) entry which is preliminary data.</text>
</comment>